<protein>
    <submittedName>
        <fullName evidence="5">Ketoacyl-ACP synthase III family protein</fullName>
    </submittedName>
</protein>
<dbReference type="InterPro" id="IPR013747">
    <property type="entry name" value="ACP_syn_III_C"/>
</dbReference>
<keyword evidence="6" id="KW-1185">Reference proteome</keyword>
<sequence length="345" mass="36659">MAMKVQNVFVAGVGTYLPDRITTEEAVKRGWYDEANRTHSDLHSIAVAADMPAPDMAFQAASEAMKRSAHRPEDVAALMHCPVHYQGPDTWSAPHYILHETLGGRGVPALEIHHGCNGMLSALRLAAAQLMADPESTAVLLTAADNFSTPVVDRWRISSHYVLADGASAALLSTRGGFAELLAVGSASNPAAEVLHRGGEPLFPPSITTGQRVDLEARSRYWAEQWANGVTPPVFHLGDLVTETVDRVLDEAGVTMAGIARVAHSGVALDQLQNGIFDPLGITAEQTVWDFSRTVGHCGASDQILALDHLVTTGAVGPGDHVLLLAVGVGIEVGCAVVKIIEEHR</sequence>
<dbReference type="InterPro" id="IPR013751">
    <property type="entry name" value="ACP_syn_III_N"/>
</dbReference>
<dbReference type="Pfam" id="PF08541">
    <property type="entry name" value="ACP_syn_III_C"/>
    <property type="match status" value="1"/>
</dbReference>
<feature type="domain" description="Beta-ketoacyl-[acyl-carrier-protein] synthase III C-terminal" evidence="3">
    <location>
        <begin position="249"/>
        <end position="340"/>
    </location>
</feature>
<dbReference type="PANTHER" id="PTHR34069:SF2">
    <property type="entry name" value="BETA-KETOACYL-[ACYL-CARRIER-PROTEIN] SYNTHASE III"/>
    <property type="match status" value="1"/>
</dbReference>
<dbReference type="Gene3D" id="3.40.47.10">
    <property type="match status" value="2"/>
</dbReference>
<evidence type="ECO:0000259" key="3">
    <source>
        <dbReference type="Pfam" id="PF08541"/>
    </source>
</evidence>
<dbReference type="PANTHER" id="PTHR34069">
    <property type="entry name" value="3-OXOACYL-[ACYL-CARRIER-PROTEIN] SYNTHASE 3"/>
    <property type="match status" value="1"/>
</dbReference>
<keyword evidence="1" id="KW-0808">Transferase</keyword>
<evidence type="ECO:0000313" key="5">
    <source>
        <dbReference type="EMBL" id="MBO4164306.1"/>
    </source>
</evidence>
<dbReference type="EMBL" id="JAGFWR010000023">
    <property type="protein sequence ID" value="MBO4164306.1"/>
    <property type="molecule type" value="Genomic_DNA"/>
</dbReference>
<dbReference type="InterPro" id="IPR016039">
    <property type="entry name" value="Thiolase-like"/>
</dbReference>
<dbReference type="Proteomes" id="UP000671399">
    <property type="component" value="Unassembled WGS sequence"/>
</dbReference>
<reference evidence="5 6" key="1">
    <citation type="submission" date="2021-03" db="EMBL/GenBank/DDBJ databases">
        <authorList>
            <person name="Lee D.-H."/>
        </authorList>
    </citation>
    <scope>NUCLEOTIDE SEQUENCE [LARGE SCALE GENOMIC DNA]</scope>
    <source>
        <strain evidence="5 6">MMS20-R2-23</strain>
    </source>
</reference>
<name>A0ABS3VF92_9ACTN</name>
<accession>A0ABS3VF92</accession>
<dbReference type="Pfam" id="PF08545">
    <property type="entry name" value="ACP_syn_III"/>
    <property type="match status" value="1"/>
</dbReference>
<organism evidence="5 6">
    <name type="scientific">Micromonospora antibiotica</name>
    <dbReference type="NCBI Taxonomy" id="2807623"/>
    <lineage>
        <taxon>Bacteria</taxon>
        <taxon>Bacillati</taxon>
        <taxon>Actinomycetota</taxon>
        <taxon>Actinomycetes</taxon>
        <taxon>Micromonosporales</taxon>
        <taxon>Micromonosporaceae</taxon>
        <taxon>Micromonospora</taxon>
    </lineage>
</organism>
<feature type="domain" description="Beta-ketoacyl-[acyl-carrier-protein] synthase III N-terminal" evidence="4">
    <location>
        <begin position="111"/>
        <end position="175"/>
    </location>
</feature>
<dbReference type="CDD" id="cd00827">
    <property type="entry name" value="init_cond_enzymes"/>
    <property type="match status" value="1"/>
</dbReference>
<evidence type="ECO:0000313" key="6">
    <source>
        <dbReference type="Proteomes" id="UP000671399"/>
    </source>
</evidence>
<dbReference type="SUPFAM" id="SSF53901">
    <property type="entry name" value="Thiolase-like"/>
    <property type="match status" value="1"/>
</dbReference>
<evidence type="ECO:0000259" key="4">
    <source>
        <dbReference type="Pfam" id="PF08545"/>
    </source>
</evidence>
<evidence type="ECO:0000256" key="2">
    <source>
        <dbReference type="ARBA" id="ARBA00023315"/>
    </source>
</evidence>
<comment type="caution">
    <text evidence="5">The sequence shown here is derived from an EMBL/GenBank/DDBJ whole genome shotgun (WGS) entry which is preliminary data.</text>
</comment>
<proteinExistence type="predicted"/>
<keyword evidence="2" id="KW-0012">Acyltransferase</keyword>
<evidence type="ECO:0000256" key="1">
    <source>
        <dbReference type="ARBA" id="ARBA00022679"/>
    </source>
</evidence>
<gene>
    <name evidence="5" type="ORF">JQN83_26335</name>
</gene>